<organism evidence="1 2">
    <name type="scientific">Rhodoferax antarcticus ANT.BR</name>
    <dbReference type="NCBI Taxonomy" id="1111071"/>
    <lineage>
        <taxon>Bacteria</taxon>
        <taxon>Pseudomonadati</taxon>
        <taxon>Pseudomonadota</taxon>
        <taxon>Betaproteobacteria</taxon>
        <taxon>Burkholderiales</taxon>
        <taxon>Comamonadaceae</taxon>
        <taxon>Rhodoferax</taxon>
    </lineage>
</organism>
<keyword evidence="2" id="KW-1185">Reference proteome</keyword>
<comment type="caution">
    <text evidence="1">The sequence shown here is derived from an EMBL/GenBank/DDBJ whole genome shotgun (WGS) entry which is preliminary data.</text>
</comment>
<protein>
    <submittedName>
        <fullName evidence="1">Uncharacterized protein</fullName>
    </submittedName>
</protein>
<dbReference type="EMBL" id="MSYM01000018">
    <property type="protein sequence ID" value="OLP04782.1"/>
    <property type="molecule type" value="Genomic_DNA"/>
</dbReference>
<gene>
    <name evidence="1" type="ORF">BLL52_3598</name>
</gene>
<dbReference type="SUPFAM" id="SSF74653">
    <property type="entry name" value="TolA/TonB C-terminal domain"/>
    <property type="match status" value="1"/>
</dbReference>
<reference evidence="1 2" key="1">
    <citation type="submission" date="2017-01" db="EMBL/GenBank/DDBJ databases">
        <title>Genome sequence of Rhodoferax antarcticus ANT.BR, a psychrophilic purple nonsulfur bacterium from an Antarctic microbial mat.</title>
        <authorList>
            <person name="Baker J."/>
            <person name="Riester C."/>
            <person name="Skinner B."/>
            <person name="Newell A."/>
            <person name="Swingley W."/>
            <person name="Madigan M."/>
            <person name="Jung D."/>
            <person name="Asao M."/>
            <person name="Chen M."/>
            <person name="Loughlin P."/>
            <person name="Pan H."/>
            <person name="Lin S."/>
            <person name="Li N."/>
            <person name="Shaw J."/>
            <person name="Prado M."/>
            <person name="Sherman C."/>
            <person name="Li X."/>
            <person name="Tang J."/>
            <person name="Blankenship R."/>
            <person name="Zhao T."/>
            <person name="Touchman J."/>
            <person name="Sattley M."/>
        </authorList>
    </citation>
    <scope>NUCLEOTIDE SEQUENCE [LARGE SCALE GENOMIC DNA]</scope>
    <source>
        <strain evidence="1 2">ANT.BR</strain>
    </source>
</reference>
<dbReference type="Proteomes" id="UP000185911">
    <property type="component" value="Unassembled WGS sequence"/>
</dbReference>
<dbReference type="Gene3D" id="3.30.1150.10">
    <property type="match status" value="1"/>
</dbReference>
<sequence length="90" mass="9649">MPAVDWVIHPDSAPKNTLATVVVTVWVSAMGVVDHFQIEDQQPAGDWTSATMSSLQTTIMEPATLGGEPVASTMTIEIFIDNHGDAPRTN</sequence>
<dbReference type="AlphaFoldDB" id="A0A1Q8Y9Q3"/>
<evidence type="ECO:0000313" key="2">
    <source>
        <dbReference type="Proteomes" id="UP000185911"/>
    </source>
</evidence>
<proteinExistence type="predicted"/>
<name>A0A1Q8Y9Q3_9BURK</name>
<accession>A0A1Q8Y9Q3</accession>
<evidence type="ECO:0000313" key="1">
    <source>
        <dbReference type="EMBL" id="OLP04782.1"/>
    </source>
</evidence>